<name>A0A0H3FWH4_ZYMMA</name>
<organism evidence="9 10">
    <name type="scientific">Zymomonas mobilis subsp. mobilis (strain ATCC 10988 / DSM 424 / LMG 404 / NCIMB 8938 / NRRL B-806 / ZM1)</name>
    <dbReference type="NCBI Taxonomy" id="555217"/>
    <lineage>
        <taxon>Bacteria</taxon>
        <taxon>Pseudomonadati</taxon>
        <taxon>Pseudomonadota</taxon>
        <taxon>Alphaproteobacteria</taxon>
        <taxon>Sphingomonadales</taxon>
        <taxon>Zymomonadaceae</taxon>
        <taxon>Zymomonas</taxon>
    </lineage>
</organism>
<gene>
    <name evidence="9" type="ordered locus">Zmob_0258</name>
</gene>
<proteinExistence type="inferred from homology"/>
<dbReference type="EMBL" id="CP002850">
    <property type="protein sequence ID" value="AEH62110.1"/>
    <property type="molecule type" value="Genomic_DNA"/>
</dbReference>
<accession>A0A0H3FWH4</accession>
<dbReference type="GO" id="GO:0004150">
    <property type="term" value="F:dihydroneopterin aldolase activity"/>
    <property type="evidence" value="ECO:0007669"/>
    <property type="project" value="UniProtKB-EC"/>
</dbReference>
<dbReference type="NCBIfam" id="TIGR00526">
    <property type="entry name" value="folB_dom"/>
    <property type="match status" value="1"/>
</dbReference>
<dbReference type="HOGENOM" id="CLU_112632_0_1_5"/>
<comment type="pathway">
    <text evidence="2">Cofactor biosynthesis; tetrahydrofolate biosynthesis; 2-amino-4-hydroxy-6-hydroxymethyl-7,8-dihydropteridine diphosphate from 7,8-dihydroneopterin triphosphate: step 3/4.</text>
</comment>
<evidence type="ECO:0000313" key="10">
    <source>
        <dbReference type="Proteomes" id="UP000001494"/>
    </source>
</evidence>
<evidence type="ECO:0000256" key="3">
    <source>
        <dbReference type="ARBA" id="ARBA00005708"/>
    </source>
</evidence>
<evidence type="ECO:0000256" key="7">
    <source>
        <dbReference type="ARBA" id="ARBA00032903"/>
    </source>
</evidence>
<evidence type="ECO:0000256" key="5">
    <source>
        <dbReference type="ARBA" id="ARBA00022909"/>
    </source>
</evidence>
<dbReference type="eggNOG" id="COG1539">
    <property type="taxonomic scope" value="Bacteria"/>
</dbReference>
<dbReference type="Pfam" id="PF02152">
    <property type="entry name" value="FolB"/>
    <property type="match status" value="1"/>
</dbReference>
<dbReference type="InterPro" id="IPR006157">
    <property type="entry name" value="FolB_dom"/>
</dbReference>
<dbReference type="Proteomes" id="UP000001494">
    <property type="component" value="Chromosome"/>
</dbReference>
<dbReference type="PANTHER" id="PTHR42844:SF1">
    <property type="entry name" value="DIHYDRONEOPTERIN ALDOLASE 1-RELATED"/>
    <property type="match status" value="1"/>
</dbReference>
<dbReference type="EC" id="4.1.2.25" evidence="4"/>
<dbReference type="Gene3D" id="3.30.1130.10">
    <property type="match status" value="1"/>
</dbReference>
<evidence type="ECO:0000256" key="6">
    <source>
        <dbReference type="ARBA" id="ARBA00023239"/>
    </source>
</evidence>
<dbReference type="PANTHER" id="PTHR42844">
    <property type="entry name" value="DIHYDRONEOPTERIN ALDOLASE 1-RELATED"/>
    <property type="match status" value="1"/>
</dbReference>
<dbReference type="KEGG" id="zmm:Zmob_0258"/>
<comment type="similarity">
    <text evidence="3">Belongs to the DHNA family.</text>
</comment>
<sequence length="140" mass="16264">MSDTIFRPESARGLIPDHLQPTTYVLHVEDLMLMAAIGFHSHELDKRQRVLVNLDIELEKAVLPTNDDINADFWNYDYIHQTLSELVEKRRFNLQETLAQEIYDLIAARAHVRRIKVFVRKPDAYQDCQSVGVSLSNFPN</sequence>
<dbReference type="GeneID" id="79903808"/>
<dbReference type="SMART" id="SM00905">
    <property type="entry name" value="FolB"/>
    <property type="match status" value="1"/>
</dbReference>
<protein>
    <recommendedName>
        <fullName evidence="4">dihydroneopterin aldolase</fullName>
        <ecNumber evidence="4">4.1.2.25</ecNumber>
    </recommendedName>
    <alternativeName>
        <fullName evidence="7">7,8-dihydroneopterin aldolase</fullName>
    </alternativeName>
</protein>
<dbReference type="RefSeq" id="WP_011240897.1">
    <property type="nucleotide sequence ID" value="NC_017262.1"/>
</dbReference>
<dbReference type="InterPro" id="IPR043133">
    <property type="entry name" value="GTP-CH-I_C/QueF"/>
</dbReference>
<dbReference type="OrthoDB" id="7594733at2"/>
<reference evidence="9 10" key="1">
    <citation type="journal article" date="2011" name="J. Bacteriol.">
        <title>Genome sequence of the ethanol-producing Zymomonas mobilis subsp. mobilis lectotype strain ATCC 10988.</title>
        <authorList>
            <person name="Pappas K.M."/>
            <person name="Kouvelis V.N."/>
            <person name="Saunders E."/>
            <person name="Brettin T.S."/>
            <person name="Bruce D."/>
            <person name="Detter C."/>
            <person name="Balakireva M."/>
            <person name="Han C.S."/>
            <person name="Savvakis G."/>
            <person name="Kyrpides N.C."/>
            <person name="Typas M.A."/>
        </authorList>
    </citation>
    <scope>NUCLEOTIDE SEQUENCE [LARGE SCALE GENOMIC DNA]</scope>
    <source>
        <strain evidence="10">ATCC 10988 / DSM 424 / CCUG 17860 / LMG 404 / NCIMB 8938 / NRRL B-806 / ZM1</strain>
    </source>
</reference>
<dbReference type="GO" id="GO:0005737">
    <property type="term" value="C:cytoplasm"/>
    <property type="evidence" value="ECO:0007669"/>
    <property type="project" value="TreeGrafter"/>
</dbReference>
<evidence type="ECO:0000256" key="1">
    <source>
        <dbReference type="ARBA" id="ARBA00001353"/>
    </source>
</evidence>
<dbReference type="AlphaFoldDB" id="A0A0H3FWH4"/>
<keyword evidence="5" id="KW-0289">Folate biosynthesis</keyword>
<dbReference type="SUPFAM" id="SSF55620">
    <property type="entry name" value="Tetrahydrobiopterin biosynthesis enzymes-like"/>
    <property type="match status" value="1"/>
</dbReference>
<dbReference type="InterPro" id="IPR006156">
    <property type="entry name" value="Dihydroneopterin_aldolase"/>
</dbReference>
<evidence type="ECO:0000259" key="8">
    <source>
        <dbReference type="SMART" id="SM00905"/>
    </source>
</evidence>
<feature type="domain" description="Dihydroneopterin aldolase/epimerase" evidence="8">
    <location>
        <begin position="26"/>
        <end position="137"/>
    </location>
</feature>
<dbReference type="GO" id="GO:0046656">
    <property type="term" value="P:folic acid biosynthetic process"/>
    <property type="evidence" value="ECO:0007669"/>
    <property type="project" value="UniProtKB-KW"/>
</dbReference>
<keyword evidence="6" id="KW-0456">Lyase</keyword>
<comment type="catalytic activity">
    <reaction evidence="1">
        <text>7,8-dihydroneopterin = 6-hydroxymethyl-7,8-dihydropterin + glycolaldehyde</text>
        <dbReference type="Rhea" id="RHEA:10540"/>
        <dbReference type="ChEBI" id="CHEBI:17001"/>
        <dbReference type="ChEBI" id="CHEBI:17071"/>
        <dbReference type="ChEBI" id="CHEBI:44841"/>
        <dbReference type="EC" id="4.1.2.25"/>
    </reaction>
</comment>
<evidence type="ECO:0000256" key="4">
    <source>
        <dbReference type="ARBA" id="ARBA00013043"/>
    </source>
</evidence>
<evidence type="ECO:0000256" key="2">
    <source>
        <dbReference type="ARBA" id="ARBA00005013"/>
    </source>
</evidence>
<evidence type="ECO:0000313" key="9">
    <source>
        <dbReference type="EMBL" id="AEH62110.1"/>
    </source>
</evidence>